<dbReference type="PANTHER" id="PTHR43664:SF1">
    <property type="entry name" value="BETA-METHYLMALYL-COA DEHYDRATASE"/>
    <property type="match status" value="1"/>
</dbReference>
<proteinExistence type="predicted"/>
<dbReference type="Pfam" id="PF01575">
    <property type="entry name" value="MaoC_dehydratas"/>
    <property type="match status" value="1"/>
</dbReference>
<gene>
    <name evidence="2" type="ORF">SAMN05216313_11785</name>
</gene>
<evidence type="ECO:0000313" key="2">
    <source>
        <dbReference type="EMBL" id="SET86924.1"/>
    </source>
</evidence>
<dbReference type="EMBL" id="FOIM01000017">
    <property type="protein sequence ID" value="SET86924.1"/>
    <property type="molecule type" value="Genomic_DNA"/>
</dbReference>
<dbReference type="PANTHER" id="PTHR43664">
    <property type="entry name" value="MONOAMINE OXIDASE-RELATED"/>
    <property type="match status" value="1"/>
</dbReference>
<sequence>MAMMQFEQKTVDTLKIGDFSLFTKTVSETDIVLYAGISADFAPVHLNEQYAAQTRFGSRIAHPMLLGTMAGGAIYRLLSPSSICVKREFEVIAPVFAGETVTIRAEIASLDREHNRVVVEFECYNVKEELVLRGSSLEALDLVEGEQVKA</sequence>
<organism evidence="2 3">
    <name type="scientific">Enterocloster lavalensis</name>
    <dbReference type="NCBI Taxonomy" id="460384"/>
    <lineage>
        <taxon>Bacteria</taxon>
        <taxon>Bacillati</taxon>
        <taxon>Bacillota</taxon>
        <taxon>Clostridia</taxon>
        <taxon>Lachnospirales</taxon>
        <taxon>Lachnospiraceae</taxon>
        <taxon>Enterocloster</taxon>
    </lineage>
</organism>
<dbReference type="InterPro" id="IPR052342">
    <property type="entry name" value="MCH/BMMD"/>
</dbReference>
<dbReference type="InterPro" id="IPR029069">
    <property type="entry name" value="HotDog_dom_sf"/>
</dbReference>
<keyword evidence="3" id="KW-1185">Reference proteome</keyword>
<dbReference type="Proteomes" id="UP000198508">
    <property type="component" value="Unassembled WGS sequence"/>
</dbReference>
<dbReference type="InterPro" id="IPR002539">
    <property type="entry name" value="MaoC-like_dom"/>
</dbReference>
<name>A0A1I0HSA0_9FIRM</name>
<evidence type="ECO:0000259" key="1">
    <source>
        <dbReference type="Pfam" id="PF01575"/>
    </source>
</evidence>
<evidence type="ECO:0000313" key="3">
    <source>
        <dbReference type="Proteomes" id="UP000198508"/>
    </source>
</evidence>
<dbReference type="STRING" id="460384.SAMN05216313_11785"/>
<protein>
    <submittedName>
        <fullName evidence="2">3-hydroxybutyryl-CoA dehydratase</fullName>
    </submittedName>
</protein>
<reference evidence="3" key="1">
    <citation type="submission" date="2016-10" db="EMBL/GenBank/DDBJ databases">
        <authorList>
            <person name="Varghese N."/>
            <person name="Submissions S."/>
        </authorList>
    </citation>
    <scope>NUCLEOTIDE SEQUENCE [LARGE SCALE GENOMIC DNA]</scope>
    <source>
        <strain evidence="3">NLAE-zl-G277</strain>
    </source>
</reference>
<feature type="domain" description="MaoC-like" evidence="1">
    <location>
        <begin position="24"/>
        <end position="116"/>
    </location>
</feature>
<accession>A0A1I0HSA0</accession>
<dbReference type="CDD" id="cd03449">
    <property type="entry name" value="R_hydratase"/>
    <property type="match status" value="1"/>
</dbReference>
<dbReference type="AlphaFoldDB" id="A0A1I0HSA0"/>
<dbReference type="SUPFAM" id="SSF54637">
    <property type="entry name" value="Thioesterase/thiol ester dehydrase-isomerase"/>
    <property type="match status" value="1"/>
</dbReference>
<dbReference type="Gene3D" id="3.10.129.10">
    <property type="entry name" value="Hotdog Thioesterase"/>
    <property type="match status" value="1"/>
</dbReference>